<comment type="caution">
    <text evidence="1">The sequence shown here is derived from an EMBL/GenBank/DDBJ whole genome shotgun (WGS) entry which is preliminary data.</text>
</comment>
<dbReference type="Pfam" id="PF18744">
    <property type="entry name" value="SNAD1"/>
    <property type="match status" value="1"/>
</dbReference>
<gene>
    <name evidence="1" type="ORF">Y1Q_0010057</name>
</gene>
<dbReference type="InterPro" id="IPR040958">
    <property type="entry name" value="SNAD1"/>
</dbReference>
<reference evidence="1 2" key="1">
    <citation type="journal article" date="2012" name="Genome Biol.">
        <title>Sequencing three crocodilian genomes to illuminate the evolution of archosaurs and amniotes.</title>
        <authorList>
            <person name="St John J.A."/>
            <person name="Braun E.L."/>
            <person name="Isberg S.R."/>
            <person name="Miles L.G."/>
            <person name="Chong A.Y."/>
            <person name="Gongora J."/>
            <person name="Dalzell P."/>
            <person name="Moran C."/>
            <person name="Bed'hom B."/>
            <person name="Abzhanov A."/>
            <person name="Burgess S.C."/>
            <person name="Cooksey A.M."/>
            <person name="Castoe T.A."/>
            <person name="Crawford N.G."/>
            <person name="Densmore L.D."/>
            <person name="Drew J.C."/>
            <person name="Edwards S.V."/>
            <person name="Faircloth B.C."/>
            <person name="Fujita M.K."/>
            <person name="Greenwold M.J."/>
            <person name="Hoffmann F.G."/>
            <person name="Howard J.M."/>
            <person name="Iguchi T."/>
            <person name="Janes D.E."/>
            <person name="Khan S.Y."/>
            <person name="Kohno S."/>
            <person name="de Koning A.J."/>
            <person name="Lance S.L."/>
            <person name="McCarthy F.M."/>
            <person name="McCormack J.E."/>
            <person name="Merchant M.E."/>
            <person name="Peterson D.G."/>
            <person name="Pollock D.D."/>
            <person name="Pourmand N."/>
            <person name="Raney B.J."/>
            <person name="Roessler K.A."/>
            <person name="Sanford J.R."/>
            <person name="Sawyer R.H."/>
            <person name="Schmidt C.J."/>
            <person name="Triplett E.W."/>
            <person name="Tuberville T.D."/>
            <person name="Venegas-Anaya M."/>
            <person name="Howard J.T."/>
            <person name="Jarvis E.D."/>
            <person name="Guillette L.J.Jr."/>
            <person name="Glenn T.C."/>
            <person name="Green R.E."/>
            <person name="Ray D.A."/>
        </authorList>
    </citation>
    <scope>NUCLEOTIDE SEQUENCE [LARGE SCALE GENOMIC DNA]</scope>
    <source>
        <strain evidence="1">KSC_2009_1</strain>
    </source>
</reference>
<organism evidence="1 2">
    <name type="scientific">Alligator mississippiensis</name>
    <name type="common">American alligator</name>
    <dbReference type="NCBI Taxonomy" id="8496"/>
    <lineage>
        <taxon>Eukaryota</taxon>
        <taxon>Metazoa</taxon>
        <taxon>Chordata</taxon>
        <taxon>Craniata</taxon>
        <taxon>Vertebrata</taxon>
        <taxon>Euteleostomi</taxon>
        <taxon>Archelosauria</taxon>
        <taxon>Archosauria</taxon>
        <taxon>Crocodylia</taxon>
        <taxon>Alligatoridae</taxon>
        <taxon>Alligatorinae</taxon>
        <taxon>Alligator</taxon>
    </lineage>
</organism>
<accession>A0A151P3X7</accession>
<evidence type="ECO:0000313" key="1">
    <source>
        <dbReference type="EMBL" id="KYO43777.1"/>
    </source>
</evidence>
<dbReference type="AlphaFoldDB" id="A0A151P3X7"/>
<protein>
    <submittedName>
        <fullName evidence="1">Uncharacterized protein</fullName>
    </submittedName>
</protein>
<sequence>MALWGNTDVQRQFVRGPVYEALLGRMQEQGHLKPLCQLGQLELCTRFHPSSSKQYAMVISLPKSACKVTLQAELEQQLPRAEFQDMKNKLETGELHEGNHMVAAKPQKLETSHLNSEWLMLNFDNDHCSLITYLLNKTQRSASCPILQALTEYFGYNHYEKWYLNNPFVLNRCLVFFSYVFPCMGTYLNLKSNHHIQDLIDGNFCATEPGY</sequence>
<name>A0A151P3X7_ALLMI</name>
<evidence type="ECO:0000313" key="2">
    <source>
        <dbReference type="Proteomes" id="UP000050525"/>
    </source>
</evidence>
<keyword evidence="2" id="KW-1185">Reference proteome</keyword>
<proteinExistence type="predicted"/>
<dbReference type="Proteomes" id="UP000050525">
    <property type="component" value="Unassembled WGS sequence"/>
</dbReference>
<dbReference type="EMBL" id="AKHW03001123">
    <property type="protein sequence ID" value="KYO43777.1"/>
    <property type="molecule type" value="Genomic_DNA"/>
</dbReference>